<proteinExistence type="inferred from homology"/>
<dbReference type="Pfam" id="PF05016">
    <property type="entry name" value="ParE_toxin"/>
    <property type="match status" value="1"/>
</dbReference>
<evidence type="ECO:0000256" key="3">
    <source>
        <dbReference type="PIRNR" id="PIRNR029218"/>
    </source>
</evidence>
<dbReference type="STRING" id="416873.SAMN04487951_107140"/>
<keyword evidence="5" id="KW-1185">Reference proteome</keyword>
<accession>A0A1H0DIE4</accession>
<sequence>MYKLSNLAAEDFASIYEYTLLNFGALQADAYTDNLEGTLRLLSGSPLMGCECPEIGDGVRRHDHQRHAIFYRQREQDIFVIRILHQQMEPLKHVFEL</sequence>
<dbReference type="InterPro" id="IPR035093">
    <property type="entry name" value="RelE/ParE_toxin_dom_sf"/>
</dbReference>
<dbReference type="PANTHER" id="PTHR33755:SF3">
    <property type="entry name" value="TOXIN"/>
    <property type="match status" value="1"/>
</dbReference>
<gene>
    <name evidence="4" type="ORF">SAMN04487951_107140</name>
</gene>
<organism evidence="4 5">
    <name type="scientific">Vreelandella arcis</name>
    <dbReference type="NCBI Taxonomy" id="416873"/>
    <lineage>
        <taxon>Bacteria</taxon>
        <taxon>Pseudomonadati</taxon>
        <taxon>Pseudomonadota</taxon>
        <taxon>Gammaproteobacteria</taxon>
        <taxon>Oceanospirillales</taxon>
        <taxon>Halomonadaceae</taxon>
        <taxon>Vreelandella</taxon>
    </lineage>
</organism>
<dbReference type="PANTHER" id="PTHR33755">
    <property type="entry name" value="TOXIN PARE1-RELATED"/>
    <property type="match status" value="1"/>
</dbReference>
<evidence type="ECO:0000313" key="5">
    <source>
        <dbReference type="Proteomes" id="UP000199677"/>
    </source>
</evidence>
<reference evidence="5" key="1">
    <citation type="submission" date="2016-10" db="EMBL/GenBank/DDBJ databases">
        <authorList>
            <person name="Varghese N."/>
            <person name="Submissions S."/>
        </authorList>
    </citation>
    <scope>NUCLEOTIDE SEQUENCE [LARGE SCALE GENOMIC DNA]</scope>
    <source>
        <strain evidence="5">CGMCC 1.6494</strain>
    </source>
</reference>
<dbReference type="InterPro" id="IPR028344">
    <property type="entry name" value="ParE1/4"/>
</dbReference>
<dbReference type="InterPro" id="IPR007712">
    <property type="entry name" value="RelE/ParE_toxin"/>
</dbReference>
<comment type="similarity">
    <text evidence="1 3">Belongs to the RelE toxin family.</text>
</comment>
<dbReference type="Gene3D" id="3.30.2310.20">
    <property type="entry name" value="RelE-like"/>
    <property type="match status" value="1"/>
</dbReference>
<name>A0A1H0DIE4_9GAMM</name>
<keyword evidence="2" id="KW-1277">Toxin-antitoxin system</keyword>
<dbReference type="AlphaFoldDB" id="A0A1H0DIE4"/>
<dbReference type="OrthoDB" id="516834at2"/>
<dbReference type="InterPro" id="IPR051803">
    <property type="entry name" value="TA_system_RelE-like_toxin"/>
</dbReference>
<dbReference type="RefSeq" id="WP_089705832.1">
    <property type="nucleotide sequence ID" value="NZ_FNII01000007.1"/>
</dbReference>
<dbReference type="EMBL" id="FNII01000007">
    <property type="protein sequence ID" value="SDN69932.1"/>
    <property type="molecule type" value="Genomic_DNA"/>
</dbReference>
<evidence type="ECO:0000256" key="1">
    <source>
        <dbReference type="ARBA" id="ARBA00006226"/>
    </source>
</evidence>
<dbReference type="Proteomes" id="UP000199677">
    <property type="component" value="Unassembled WGS sequence"/>
</dbReference>
<evidence type="ECO:0000256" key="2">
    <source>
        <dbReference type="ARBA" id="ARBA00022649"/>
    </source>
</evidence>
<protein>
    <recommendedName>
        <fullName evidence="3">Toxin</fullName>
    </recommendedName>
</protein>
<dbReference type="PIRSF" id="PIRSF029218">
    <property type="entry name" value="ParE"/>
    <property type="match status" value="1"/>
</dbReference>
<evidence type="ECO:0000313" key="4">
    <source>
        <dbReference type="EMBL" id="SDN69932.1"/>
    </source>
</evidence>